<dbReference type="InterPro" id="IPR048720">
    <property type="entry name" value="PROPPIN"/>
</dbReference>
<sequence length="340" mass="37017">MWVSFNQDGSCLILGTSNGFRVYNCIPFGKFYTSDDGVGVGCAEMLFSTSIVAMSGSGEHDSPRKLRIVNTRKPSAESVLCELTFPTTVRRIRMNRQRLAVVLDTQVYVYDVSNMRLLTVIETIENKLGLVSITSDIQPGSSVIVYPASSVLEHSVASNHKRSQTSGDVAIFDCESNSLKSTVHAHKSRLAALELSADGSLMATASHRGTIIRVFSLPSGRLLHELRRGSSPTQIYSIAFNYGAKLLCVSSANMTVHIYKLDEDDAAKSKGKSWLSKAPETGTRSYAYFKLPLAHGTRTVLAMAPLSNVVLVAAETGVLFQYMVDIDKGGECRKIGEFAL</sequence>
<dbReference type="AlphaFoldDB" id="A0AAV5RN14"/>
<dbReference type="InterPro" id="IPR015943">
    <property type="entry name" value="WD40/YVTN_repeat-like_dom_sf"/>
</dbReference>
<gene>
    <name evidence="4" type="ORF">DASB73_038260</name>
</gene>
<protein>
    <submittedName>
        <fullName evidence="4">Phosphoinositide binding protein</fullName>
    </submittedName>
</protein>
<keyword evidence="5" id="KW-1185">Reference proteome</keyword>
<comment type="caution">
    <text evidence="4">The sequence shown here is derived from an EMBL/GenBank/DDBJ whole genome shotgun (WGS) entry which is preliminary data.</text>
</comment>
<dbReference type="GO" id="GO:0005737">
    <property type="term" value="C:cytoplasm"/>
    <property type="evidence" value="ECO:0007669"/>
    <property type="project" value="UniProtKB-ARBA"/>
</dbReference>
<dbReference type="Gene3D" id="2.130.10.10">
    <property type="entry name" value="YVTN repeat-like/Quinoprotein amine dehydrogenase"/>
    <property type="match status" value="1"/>
</dbReference>
<proteinExistence type="inferred from homology"/>
<evidence type="ECO:0000313" key="5">
    <source>
        <dbReference type="Proteomes" id="UP001362899"/>
    </source>
</evidence>
<dbReference type="Proteomes" id="UP001362899">
    <property type="component" value="Unassembled WGS sequence"/>
</dbReference>
<dbReference type="PANTHER" id="PTHR11227">
    <property type="entry name" value="WD-REPEAT PROTEIN INTERACTING WITH PHOSPHOINOSIDES WIPI -RELATED"/>
    <property type="match status" value="1"/>
</dbReference>
<accession>A0AAV5RN14</accession>
<evidence type="ECO:0000256" key="3">
    <source>
        <dbReference type="ARBA" id="ARBA00025740"/>
    </source>
</evidence>
<dbReference type="Pfam" id="PF21032">
    <property type="entry name" value="PROPPIN"/>
    <property type="match status" value="1"/>
</dbReference>
<reference evidence="4 5" key="1">
    <citation type="journal article" date="2023" name="Elife">
        <title>Identification of key yeast species and microbe-microbe interactions impacting larval growth of Drosophila in the wild.</title>
        <authorList>
            <person name="Mure A."/>
            <person name="Sugiura Y."/>
            <person name="Maeda R."/>
            <person name="Honda K."/>
            <person name="Sakurai N."/>
            <person name="Takahashi Y."/>
            <person name="Watada M."/>
            <person name="Katoh T."/>
            <person name="Gotoh A."/>
            <person name="Gotoh Y."/>
            <person name="Taniguchi I."/>
            <person name="Nakamura K."/>
            <person name="Hayashi T."/>
            <person name="Katayama T."/>
            <person name="Uemura T."/>
            <person name="Hattori Y."/>
        </authorList>
    </citation>
    <scope>NUCLEOTIDE SEQUENCE [LARGE SCALE GENOMIC DNA]</scope>
    <source>
        <strain evidence="4 5">SB-73</strain>
    </source>
</reference>
<keyword evidence="2" id="KW-0677">Repeat</keyword>
<comment type="similarity">
    <text evidence="3">Belongs to the WD repeat PROPPIN family.</text>
</comment>
<evidence type="ECO:0000313" key="4">
    <source>
        <dbReference type="EMBL" id="GMM52863.1"/>
    </source>
</evidence>
<dbReference type="SMART" id="SM00320">
    <property type="entry name" value="WD40"/>
    <property type="match status" value="2"/>
</dbReference>
<dbReference type="InterPro" id="IPR036322">
    <property type="entry name" value="WD40_repeat_dom_sf"/>
</dbReference>
<keyword evidence="1" id="KW-0853">WD repeat</keyword>
<dbReference type="EMBL" id="BTGC01000008">
    <property type="protein sequence ID" value="GMM52863.1"/>
    <property type="molecule type" value="Genomic_DNA"/>
</dbReference>
<evidence type="ECO:0000256" key="1">
    <source>
        <dbReference type="ARBA" id="ARBA00022574"/>
    </source>
</evidence>
<dbReference type="SUPFAM" id="SSF50978">
    <property type="entry name" value="WD40 repeat-like"/>
    <property type="match status" value="1"/>
</dbReference>
<organism evidence="4 5">
    <name type="scientific">Starmerella bacillaris</name>
    <name type="common">Yeast</name>
    <name type="synonym">Candida zemplinina</name>
    <dbReference type="NCBI Taxonomy" id="1247836"/>
    <lineage>
        <taxon>Eukaryota</taxon>
        <taxon>Fungi</taxon>
        <taxon>Dikarya</taxon>
        <taxon>Ascomycota</taxon>
        <taxon>Saccharomycotina</taxon>
        <taxon>Dipodascomycetes</taxon>
        <taxon>Dipodascales</taxon>
        <taxon>Trichomonascaceae</taxon>
        <taxon>Starmerella</taxon>
    </lineage>
</organism>
<name>A0AAV5RN14_STABA</name>
<evidence type="ECO:0000256" key="2">
    <source>
        <dbReference type="ARBA" id="ARBA00022737"/>
    </source>
</evidence>
<dbReference type="InterPro" id="IPR001680">
    <property type="entry name" value="WD40_rpt"/>
</dbReference>